<keyword evidence="3" id="KW-1185">Reference proteome</keyword>
<dbReference type="RefSeq" id="WP_345673488.1">
    <property type="nucleotide sequence ID" value="NZ_BAABHS010000001.1"/>
</dbReference>
<evidence type="ECO:0000313" key="2">
    <source>
        <dbReference type="EMBL" id="GAA4947664.1"/>
    </source>
</evidence>
<name>A0ABP9GN15_9ACTN</name>
<sequence length="138" mass="14777">MTAPLRAAGWREDGPGQSGHASKFIARRIASPDGYAAFTEMDMAEVRHLAGPMTYRWRLEASSAWSNAWCIDATRDVPTSVLLAANLAVTDPSPVRRPAWAQSFPGITVTRPAAPPPTSGPSTVIPPTCAELPKPRGR</sequence>
<protein>
    <submittedName>
        <fullName evidence="2">Uncharacterized protein</fullName>
    </submittedName>
</protein>
<accession>A0ABP9GN15</accession>
<gene>
    <name evidence="2" type="ORF">GCM10023205_04530</name>
</gene>
<feature type="region of interest" description="Disordered" evidence="1">
    <location>
        <begin position="107"/>
        <end position="138"/>
    </location>
</feature>
<comment type="caution">
    <text evidence="2">The sequence shown here is derived from an EMBL/GenBank/DDBJ whole genome shotgun (WGS) entry which is preliminary data.</text>
</comment>
<reference evidence="3" key="1">
    <citation type="journal article" date="2019" name="Int. J. Syst. Evol. Microbiol.">
        <title>The Global Catalogue of Microorganisms (GCM) 10K type strain sequencing project: providing services to taxonomists for standard genome sequencing and annotation.</title>
        <authorList>
            <consortium name="The Broad Institute Genomics Platform"/>
            <consortium name="The Broad Institute Genome Sequencing Center for Infectious Disease"/>
            <person name="Wu L."/>
            <person name="Ma J."/>
        </authorList>
    </citation>
    <scope>NUCLEOTIDE SEQUENCE [LARGE SCALE GENOMIC DNA]</scope>
    <source>
        <strain evidence="3">JCM 17986</strain>
    </source>
</reference>
<evidence type="ECO:0000313" key="3">
    <source>
        <dbReference type="Proteomes" id="UP001500466"/>
    </source>
</evidence>
<evidence type="ECO:0000256" key="1">
    <source>
        <dbReference type="SAM" id="MobiDB-lite"/>
    </source>
</evidence>
<dbReference type="EMBL" id="BAABHS010000001">
    <property type="protein sequence ID" value="GAA4947664.1"/>
    <property type="molecule type" value="Genomic_DNA"/>
</dbReference>
<proteinExistence type="predicted"/>
<organism evidence="2 3">
    <name type="scientific">Yinghuangia aomiensis</name>
    <dbReference type="NCBI Taxonomy" id="676205"/>
    <lineage>
        <taxon>Bacteria</taxon>
        <taxon>Bacillati</taxon>
        <taxon>Actinomycetota</taxon>
        <taxon>Actinomycetes</taxon>
        <taxon>Kitasatosporales</taxon>
        <taxon>Streptomycetaceae</taxon>
        <taxon>Yinghuangia</taxon>
    </lineage>
</organism>
<dbReference type="Proteomes" id="UP001500466">
    <property type="component" value="Unassembled WGS sequence"/>
</dbReference>